<dbReference type="EMBL" id="WKJD01000018">
    <property type="protein sequence ID" value="MRX44605.1"/>
    <property type="molecule type" value="Genomic_DNA"/>
</dbReference>
<proteinExistence type="predicted"/>
<dbReference type="RefSeq" id="WP_154347071.1">
    <property type="nucleotide sequence ID" value="NZ_WKJD01000018.1"/>
</dbReference>
<comment type="caution">
    <text evidence="2">The sequence shown here is derived from an EMBL/GenBank/DDBJ whole genome shotgun (WGS) entry which is preliminary data.</text>
</comment>
<keyword evidence="1" id="KW-0812">Transmembrane</keyword>
<keyword evidence="3" id="KW-1185">Reference proteome</keyword>
<gene>
    <name evidence="2" type="ORF">GJR97_12825</name>
</gene>
<name>A0A6L5R3Y9_9MICO</name>
<feature type="transmembrane region" description="Helical" evidence="1">
    <location>
        <begin position="57"/>
        <end position="78"/>
    </location>
</feature>
<keyword evidence="1" id="KW-0472">Membrane</keyword>
<accession>A0A6L5R3Y9</accession>
<sequence>MTPHGPDHFGASPRLRSRSATGLPAARRPALALIVAIVIGASTLAFGVGSANGAADGVVAAAGGLTIGAVVIWIRQAVVLGEARPRLRALREQAGDPSAVAVRSTAGFAASKAHERDLREERRKPGRAFQLLTLDADGFELRERPAGGPGGVAFVPWASVESIRVGSAEFADVSERAILVAADVHGHAFLLGLSPLDDRAWWIRPAPEHEYLRLIEEMIRRAGSVHSRSDAAPLPSDTSRAG</sequence>
<organism evidence="2 3">
    <name type="scientific">Agromyces kandeliae</name>
    <dbReference type="NCBI Taxonomy" id="2666141"/>
    <lineage>
        <taxon>Bacteria</taxon>
        <taxon>Bacillati</taxon>
        <taxon>Actinomycetota</taxon>
        <taxon>Actinomycetes</taxon>
        <taxon>Micrococcales</taxon>
        <taxon>Microbacteriaceae</taxon>
        <taxon>Agromyces</taxon>
    </lineage>
</organism>
<feature type="transmembrane region" description="Helical" evidence="1">
    <location>
        <begin position="30"/>
        <end position="51"/>
    </location>
</feature>
<evidence type="ECO:0000313" key="3">
    <source>
        <dbReference type="Proteomes" id="UP000476511"/>
    </source>
</evidence>
<dbReference type="AlphaFoldDB" id="A0A6L5R3Y9"/>
<protein>
    <submittedName>
        <fullName evidence="2">Uncharacterized protein</fullName>
    </submittedName>
</protein>
<reference evidence="2 3" key="1">
    <citation type="submission" date="2019-11" db="EMBL/GenBank/DDBJ databases">
        <title>Agromyces kandeliae sp. nov., isolated from mangrove soil.</title>
        <authorList>
            <person name="Wang R."/>
        </authorList>
    </citation>
    <scope>NUCLEOTIDE SEQUENCE [LARGE SCALE GENOMIC DNA]</scope>
    <source>
        <strain evidence="2 3">Q22</strain>
    </source>
</reference>
<evidence type="ECO:0000313" key="2">
    <source>
        <dbReference type="EMBL" id="MRX44605.1"/>
    </source>
</evidence>
<dbReference type="Proteomes" id="UP000476511">
    <property type="component" value="Unassembled WGS sequence"/>
</dbReference>
<evidence type="ECO:0000256" key="1">
    <source>
        <dbReference type="SAM" id="Phobius"/>
    </source>
</evidence>
<keyword evidence="1" id="KW-1133">Transmembrane helix</keyword>